<evidence type="ECO:0000256" key="1">
    <source>
        <dbReference type="SAM" id="Phobius"/>
    </source>
</evidence>
<keyword evidence="1" id="KW-0472">Membrane</keyword>
<evidence type="ECO:0000313" key="3">
    <source>
        <dbReference type="Proteomes" id="UP000017831"/>
    </source>
</evidence>
<accession>U6RBU1</accession>
<keyword evidence="1" id="KW-1133">Transmembrane helix</keyword>
<dbReference type="STRING" id="1121098.HMPREF1534_02583"/>
<name>U6RBU1_9BACT</name>
<keyword evidence="3" id="KW-1185">Reference proteome</keyword>
<dbReference type="HOGENOM" id="CLU_131359_0_0_10"/>
<dbReference type="RefSeq" id="WP_005941804.1">
    <property type="nucleotide sequence ID" value="NZ_KB890322.1"/>
</dbReference>
<keyword evidence="1" id="KW-0812">Transmembrane</keyword>
<dbReference type="Proteomes" id="UP000017831">
    <property type="component" value="Unassembled WGS sequence"/>
</dbReference>
<organism evidence="2 3">
    <name type="scientific">Phocaeicola massiliensis B84634 = Timone 84634 = DSM 17679 = JCM 13223</name>
    <dbReference type="NCBI Taxonomy" id="1121098"/>
    <lineage>
        <taxon>Bacteria</taxon>
        <taxon>Pseudomonadati</taxon>
        <taxon>Bacteroidota</taxon>
        <taxon>Bacteroidia</taxon>
        <taxon>Bacteroidales</taxon>
        <taxon>Bacteroidaceae</taxon>
        <taxon>Phocaeicola</taxon>
    </lineage>
</organism>
<proteinExistence type="predicted"/>
<dbReference type="AlphaFoldDB" id="U6RBU1"/>
<dbReference type="EMBL" id="AQHY01000028">
    <property type="protein sequence ID" value="EOA54109.1"/>
    <property type="molecule type" value="Genomic_DNA"/>
</dbReference>
<evidence type="ECO:0000313" key="2">
    <source>
        <dbReference type="EMBL" id="EOA54109.1"/>
    </source>
</evidence>
<dbReference type="OrthoDB" id="1040322at2"/>
<comment type="caution">
    <text evidence="2">The sequence shown here is derived from an EMBL/GenBank/DDBJ whole genome shotgun (WGS) entry which is preliminary data.</text>
</comment>
<protein>
    <submittedName>
        <fullName evidence="2">Uncharacterized protein</fullName>
    </submittedName>
</protein>
<dbReference type="GeneID" id="60061506"/>
<sequence length="178" mass="20529">MKVNEIEELLVRYYDGETNEAEEKELKEFFAQADVPAHLLAEKRLFMQLASQPEPETPEGLESKLSGLIDEWDTHERRTTKIKKHTRIIHLQWVGSIAASLLILFSVGMYLYKPYTPPTPQDTCSSPTEAYAEAQKALFMFSSALNKGVQQMETVHETTEKVQKNVNQQLKRFKNLRQ</sequence>
<feature type="transmembrane region" description="Helical" evidence="1">
    <location>
        <begin position="91"/>
        <end position="112"/>
    </location>
</feature>
<dbReference type="PATRIC" id="fig|1121098.3.peg.2621"/>
<dbReference type="eggNOG" id="ENOG5033ISU">
    <property type="taxonomic scope" value="Bacteria"/>
</dbReference>
<reference evidence="2 3" key="1">
    <citation type="submission" date="2013-04" db="EMBL/GenBank/DDBJ databases">
        <title>The Genome Sequence of Bacteroides massiliensis DSM 17679.</title>
        <authorList>
            <consortium name="The Broad Institute Genomics Platform"/>
            <person name="Earl A."/>
            <person name="Ward D."/>
            <person name="Feldgarden M."/>
            <person name="Gevers D."/>
            <person name="Martens E."/>
            <person name="Fenner L."/>
            <person name="Roux V."/>
            <person name="Mallet M.N."/>
            <person name="Raoult D."/>
            <person name="Walker B."/>
            <person name="Young S."/>
            <person name="Zeng Q."/>
            <person name="Gargeya S."/>
            <person name="Fitzgerald M."/>
            <person name="Haas B."/>
            <person name="Abouelleil A."/>
            <person name="Allen A.W."/>
            <person name="Alvarado L."/>
            <person name="Arachchi H.M."/>
            <person name="Berlin A.M."/>
            <person name="Chapman S.B."/>
            <person name="Gainer-Dewar J."/>
            <person name="Goldberg J."/>
            <person name="Griggs A."/>
            <person name="Gujja S."/>
            <person name="Hansen M."/>
            <person name="Howarth C."/>
            <person name="Imamovic A."/>
            <person name="Ireland A."/>
            <person name="Larimer J."/>
            <person name="McCowan C."/>
            <person name="Murphy C."/>
            <person name="Pearson M."/>
            <person name="Poon T.W."/>
            <person name="Priest M."/>
            <person name="Roberts A."/>
            <person name="Saif S."/>
            <person name="Shea T."/>
            <person name="Sisk P."/>
            <person name="Sykes S."/>
            <person name="Wortman J."/>
            <person name="Nusbaum C."/>
            <person name="Birren B."/>
        </authorList>
    </citation>
    <scope>NUCLEOTIDE SEQUENCE [LARGE SCALE GENOMIC DNA]</scope>
    <source>
        <strain evidence="3">B84634 / Timone 84634 / DSM 17679 / JCM 13223</strain>
    </source>
</reference>
<gene>
    <name evidence="2" type="ORF">HMPREF1534_02583</name>
</gene>